<dbReference type="HOGENOM" id="CLU_585088_0_0_7"/>
<evidence type="ECO:0000313" key="2">
    <source>
        <dbReference type="EMBL" id="ACM21065.1"/>
    </source>
</evidence>
<evidence type="ECO:0000313" key="3">
    <source>
        <dbReference type="Proteomes" id="UP000007721"/>
    </source>
</evidence>
<feature type="domain" description="TIR" evidence="1">
    <location>
        <begin position="4"/>
        <end position="108"/>
    </location>
</feature>
<dbReference type="GO" id="GO:0006400">
    <property type="term" value="P:tRNA modification"/>
    <property type="evidence" value="ECO:0007669"/>
    <property type="project" value="InterPro"/>
</dbReference>
<dbReference type="eggNOG" id="COG0343">
    <property type="taxonomic scope" value="Bacteria"/>
</dbReference>
<dbReference type="AlphaFoldDB" id="B9M1I3"/>
<evidence type="ECO:0000259" key="1">
    <source>
        <dbReference type="Pfam" id="PF13676"/>
    </source>
</evidence>
<reference evidence="2 3" key="1">
    <citation type="submission" date="2009-01" db="EMBL/GenBank/DDBJ databases">
        <title>Complete sequence of Geobacter sp. FRC-32.</title>
        <authorList>
            <consortium name="US DOE Joint Genome Institute"/>
            <person name="Lucas S."/>
            <person name="Copeland A."/>
            <person name="Lapidus A."/>
            <person name="Glavina del Rio T."/>
            <person name="Dalin E."/>
            <person name="Tice H."/>
            <person name="Bruce D."/>
            <person name="Goodwin L."/>
            <person name="Pitluck S."/>
            <person name="Saunders E."/>
            <person name="Brettin T."/>
            <person name="Detter J.C."/>
            <person name="Han C."/>
            <person name="Larimer F."/>
            <person name="Land M."/>
            <person name="Hauser L."/>
            <person name="Kyrpides N."/>
            <person name="Ovchinnikova G."/>
            <person name="Kostka J."/>
            <person name="Richardson P."/>
        </authorList>
    </citation>
    <scope>NUCLEOTIDE SEQUENCE [LARGE SCALE GENOMIC DNA]</scope>
    <source>
        <strain evidence="3">DSM 22248 / JCM 15807 / FRC-32</strain>
    </source>
</reference>
<organism evidence="2 3">
    <name type="scientific">Geotalea daltonii (strain DSM 22248 / JCM 15807 / FRC-32)</name>
    <name type="common">Geobacter daltonii</name>
    <dbReference type="NCBI Taxonomy" id="316067"/>
    <lineage>
        <taxon>Bacteria</taxon>
        <taxon>Pseudomonadati</taxon>
        <taxon>Thermodesulfobacteriota</taxon>
        <taxon>Desulfuromonadia</taxon>
        <taxon>Geobacterales</taxon>
        <taxon>Geobacteraceae</taxon>
        <taxon>Geotalea</taxon>
    </lineage>
</organism>
<sequence>MADIYIVYAKENKKIAIMLFELLSQQWDVWIDKKIVGSFRQAIEKELPGSGCVVAVNSMAARVKATYAAELQIAENYKVPMIPVRLDDSDLPYPFGENSHVDMQDWTGEADHSGIMELKCKLASVVPPRVPPQRPNAIAGGKIPLPNLFMSVSSFETQISPAGAVSVLRTFESKTILVSAYDLVPRYKKDPQGIIDELKEYQDNGGFILLDSGSYEQTRFSKGNWQKQKLWNVLHKVPHDWAFCFDILKPKHKPEMAISEIIEAVEREKEYTKSAVLPIVHAPKLKYGGYKLTHFPKIICEISEKLQPPLIAVPERELGEGIVARAMAIQSIRKELDKLPFYQPLHILGTGNPWSIPVFVAAGADSFDGLEWCRMVVDRDVHRLHHFQHFDYFVCQKGKAESQIVKTALDGNDFQAKVVFHNLDYYSSFMVEMRQYLAENDLQSFMVGIMGSQAVKQLKQEIKGLFR</sequence>
<gene>
    <name evidence="2" type="ordered locus">Geob_2715</name>
</gene>
<dbReference type="InterPro" id="IPR000157">
    <property type="entry name" value="TIR_dom"/>
</dbReference>
<protein>
    <recommendedName>
        <fullName evidence="1">TIR domain-containing protein</fullName>
    </recommendedName>
</protein>
<proteinExistence type="predicted"/>
<dbReference type="GO" id="GO:0007165">
    <property type="term" value="P:signal transduction"/>
    <property type="evidence" value="ECO:0007669"/>
    <property type="project" value="InterPro"/>
</dbReference>
<dbReference type="STRING" id="316067.Geob_2715"/>
<dbReference type="Gene3D" id="3.40.50.10140">
    <property type="entry name" value="Toll/interleukin-1 receptor homology (TIR) domain"/>
    <property type="match status" value="1"/>
</dbReference>
<dbReference type="RefSeq" id="WP_012647793.1">
    <property type="nucleotide sequence ID" value="NC_011979.1"/>
</dbReference>
<accession>B9M1I3</accession>
<name>B9M1I3_GEODF</name>
<dbReference type="Proteomes" id="UP000007721">
    <property type="component" value="Chromosome"/>
</dbReference>
<dbReference type="Gene3D" id="3.20.20.105">
    <property type="entry name" value="Queuine tRNA-ribosyltransferase-like"/>
    <property type="match status" value="1"/>
</dbReference>
<dbReference type="EMBL" id="CP001390">
    <property type="protein sequence ID" value="ACM21065.1"/>
    <property type="molecule type" value="Genomic_DNA"/>
</dbReference>
<dbReference type="KEGG" id="geo:Geob_2715"/>
<dbReference type="Pfam" id="PF13676">
    <property type="entry name" value="TIR_2"/>
    <property type="match status" value="1"/>
</dbReference>
<dbReference type="OrthoDB" id="8457080at2"/>
<dbReference type="InterPro" id="IPR036511">
    <property type="entry name" value="TGT-like_sf"/>
</dbReference>
<keyword evidence="3" id="KW-1185">Reference proteome</keyword>
<dbReference type="InterPro" id="IPR035897">
    <property type="entry name" value="Toll_tir_struct_dom_sf"/>
</dbReference>
<dbReference type="SUPFAM" id="SSF51713">
    <property type="entry name" value="tRNA-guanine transglycosylase"/>
    <property type="match status" value="1"/>
</dbReference>